<dbReference type="AlphaFoldDB" id="A0A7G1HS22"/>
<evidence type="ECO:0000259" key="2">
    <source>
        <dbReference type="Pfam" id="PF13635"/>
    </source>
</evidence>
<proteinExistence type="predicted"/>
<dbReference type="Pfam" id="PF13173">
    <property type="entry name" value="AAA_14"/>
    <property type="match status" value="1"/>
</dbReference>
<accession>A0A7G1HS22</accession>
<protein>
    <submittedName>
        <fullName evidence="3">ATPase AAA</fullName>
    </submittedName>
</protein>
<dbReference type="PANTHER" id="PTHR33295:SF7">
    <property type="entry name" value="ATPASE"/>
    <property type="match status" value="1"/>
</dbReference>
<gene>
    <name evidence="3" type="ORF">Cop2CBH44_08680</name>
</gene>
<dbReference type="SUPFAM" id="SSF52540">
    <property type="entry name" value="P-loop containing nucleoside triphosphate hydrolases"/>
    <property type="match status" value="1"/>
</dbReference>
<dbReference type="Pfam" id="PF13635">
    <property type="entry name" value="DUF4143"/>
    <property type="match status" value="1"/>
</dbReference>
<feature type="domain" description="AAA" evidence="1">
    <location>
        <begin position="19"/>
        <end position="153"/>
    </location>
</feature>
<dbReference type="EMBL" id="AP023322">
    <property type="protein sequence ID" value="BCI62515.1"/>
    <property type="molecule type" value="Genomic_DNA"/>
</dbReference>
<sequence length="452" mass="52583">MLYRKIRSYIDDHLRSNEDKILLIEGARQIGKSYIIRDVGTELYGNYVEINFVEDDAGDKIFKNVRTTEEFYLNLSMVAGSKLDRYENTLVFIDEIQHYPQFLTMLKFLRQEHRYRFICSGSLLGIALKKTVSVPVGSIIPKKMYQLDFEEFLIANDFGEDAIAHLRQSFEQKQPLSPEVHDKVLSLFKRYLLVGGMPDAVNEYLNSHNIVKVREVQEAIRELYGVDASRYEEDAAKKLYIRRIYDMIPSQMENKKKRIVAKDILDRKGDRFSNYVEEFEYLINSGITIPSHAISNPKYPLAESQQKNLLKLYMNDVGMLTSQLYHYNIQPILNDIASINLGSVYESVVAQELKAHYEKLFYYDNKQKGEVDFLVDDSSTMSVLPIEVKSGKDYTVHSALDNLMAIQDYHIVSSIVLSNEREIKTKGNILYLPIYYVMFLENKVPEEENLYF</sequence>
<reference evidence="4" key="1">
    <citation type="submission" date="2020-07" db="EMBL/GenBank/DDBJ databases">
        <title>Complete genome sequencing of Coprobacter sp. strain 2CBH44.</title>
        <authorList>
            <person name="Sakamoto M."/>
            <person name="Murakami T."/>
            <person name="Mori H."/>
        </authorList>
    </citation>
    <scope>NUCLEOTIDE SEQUENCE [LARGE SCALE GENOMIC DNA]</scope>
    <source>
        <strain evidence="4">2CBH44</strain>
    </source>
</reference>
<dbReference type="Proteomes" id="UP000594042">
    <property type="component" value="Chromosome"/>
</dbReference>
<name>A0A7G1HS22_9BACT</name>
<evidence type="ECO:0000313" key="3">
    <source>
        <dbReference type="EMBL" id="BCI62515.1"/>
    </source>
</evidence>
<evidence type="ECO:0000313" key="4">
    <source>
        <dbReference type="Proteomes" id="UP000594042"/>
    </source>
</evidence>
<dbReference type="KEGG" id="copr:Cop2CBH44_08680"/>
<dbReference type="InterPro" id="IPR025420">
    <property type="entry name" value="DUF4143"/>
</dbReference>
<keyword evidence="4" id="KW-1185">Reference proteome</keyword>
<evidence type="ECO:0000259" key="1">
    <source>
        <dbReference type="Pfam" id="PF13173"/>
    </source>
</evidence>
<dbReference type="InterPro" id="IPR041682">
    <property type="entry name" value="AAA_14"/>
</dbReference>
<organism evidence="3 4">
    <name type="scientific">Coprobacter secundus subsp. similis</name>
    <dbReference type="NCBI Taxonomy" id="2751153"/>
    <lineage>
        <taxon>Bacteria</taxon>
        <taxon>Pseudomonadati</taxon>
        <taxon>Bacteroidota</taxon>
        <taxon>Bacteroidia</taxon>
        <taxon>Bacteroidales</taxon>
        <taxon>Barnesiellaceae</taxon>
        <taxon>Coprobacter</taxon>
    </lineage>
</organism>
<dbReference type="PANTHER" id="PTHR33295">
    <property type="entry name" value="ATPASE"/>
    <property type="match status" value="1"/>
</dbReference>
<feature type="domain" description="DUF4143" evidence="2">
    <location>
        <begin position="236"/>
        <end position="391"/>
    </location>
</feature>
<dbReference type="InterPro" id="IPR027417">
    <property type="entry name" value="P-loop_NTPase"/>
</dbReference>
<dbReference type="RefSeq" id="WP_200755611.1">
    <property type="nucleotide sequence ID" value="NZ_AP023322.1"/>
</dbReference>